<proteinExistence type="predicted"/>
<evidence type="ECO:0000313" key="1">
    <source>
        <dbReference type="EMBL" id="CAB5221105.1"/>
    </source>
</evidence>
<dbReference type="EMBL" id="LR798289">
    <property type="protein sequence ID" value="CAB5221105.1"/>
    <property type="molecule type" value="Genomic_DNA"/>
</dbReference>
<reference evidence="1" key="1">
    <citation type="submission" date="2020-05" db="EMBL/GenBank/DDBJ databases">
        <authorList>
            <person name="Chiriac C."/>
            <person name="Salcher M."/>
            <person name="Ghai R."/>
            <person name="Kavagutti S V."/>
        </authorList>
    </citation>
    <scope>NUCLEOTIDE SEQUENCE</scope>
</reference>
<accession>A0A6J7WW69</accession>
<organism evidence="1">
    <name type="scientific">uncultured Caudovirales phage</name>
    <dbReference type="NCBI Taxonomy" id="2100421"/>
    <lineage>
        <taxon>Viruses</taxon>
        <taxon>Duplodnaviria</taxon>
        <taxon>Heunggongvirae</taxon>
        <taxon>Uroviricota</taxon>
        <taxon>Caudoviricetes</taxon>
        <taxon>Peduoviridae</taxon>
        <taxon>Maltschvirus</taxon>
        <taxon>Maltschvirus maltsch</taxon>
    </lineage>
</organism>
<gene>
    <name evidence="1" type="ORF">UFOVP357_76</name>
</gene>
<protein>
    <submittedName>
        <fullName evidence="1">Uncharacterized protein</fullName>
    </submittedName>
</protein>
<sequence length="72" mass="8264">MPKEKRVEPSISRLDGEPKDITMKHEVSSDINCTEFFYDGEVQVVNSVAVIPADKPHWVNRMRMNGYEIIEG</sequence>
<name>A0A6J7WW69_9CAUD</name>